<organism evidence="2 3">
    <name type="scientific">Demequina muriae</name>
    <dbReference type="NCBI Taxonomy" id="3051664"/>
    <lineage>
        <taxon>Bacteria</taxon>
        <taxon>Bacillati</taxon>
        <taxon>Actinomycetota</taxon>
        <taxon>Actinomycetes</taxon>
        <taxon>Micrococcales</taxon>
        <taxon>Demequinaceae</taxon>
        <taxon>Demequina</taxon>
    </lineage>
</organism>
<keyword evidence="1" id="KW-0732">Signal</keyword>
<comment type="caution">
    <text evidence="2">The sequence shown here is derived from an EMBL/GenBank/DDBJ whole genome shotgun (WGS) entry which is preliminary data.</text>
</comment>
<feature type="signal peptide" evidence="1">
    <location>
        <begin position="1"/>
        <end position="23"/>
    </location>
</feature>
<evidence type="ECO:0000313" key="3">
    <source>
        <dbReference type="Proteomes" id="UP001172708"/>
    </source>
</evidence>
<dbReference type="EMBL" id="JAUHQA010000001">
    <property type="protein sequence ID" value="MDN4480963.1"/>
    <property type="molecule type" value="Genomic_DNA"/>
</dbReference>
<dbReference type="Proteomes" id="UP001172708">
    <property type="component" value="Unassembled WGS sequence"/>
</dbReference>
<protein>
    <recommendedName>
        <fullName evidence="4">Lipoprotein</fullName>
    </recommendedName>
</protein>
<sequence>MNTMLRILAPVTAASLVLAGCGAADNLVESAMEEAVEKGVEGATGADVEAGEDGFSVTTEDGEFTVGGDGSLPEGFPEAEVPLVDGEIGQTARVNDGDADAFAVSINATGSVEEVHAEALGLLESAGFTVSAEVDMGGMKSATLESEGSVDAVTLGVLEGSDESMSTVNYTVVMARE</sequence>
<proteinExistence type="predicted"/>
<dbReference type="PROSITE" id="PS51257">
    <property type="entry name" value="PROKAR_LIPOPROTEIN"/>
    <property type="match status" value="1"/>
</dbReference>
<accession>A0ABT8GHQ3</accession>
<name>A0ABT8GHQ3_9MICO</name>
<evidence type="ECO:0000256" key="1">
    <source>
        <dbReference type="SAM" id="SignalP"/>
    </source>
</evidence>
<gene>
    <name evidence="2" type="ORF">QQX02_08525</name>
</gene>
<evidence type="ECO:0000313" key="2">
    <source>
        <dbReference type="EMBL" id="MDN4480963.1"/>
    </source>
</evidence>
<feature type="chain" id="PRO_5046430898" description="Lipoprotein" evidence="1">
    <location>
        <begin position="24"/>
        <end position="177"/>
    </location>
</feature>
<keyword evidence="3" id="KW-1185">Reference proteome</keyword>
<evidence type="ECO:0008006" key="4">
    <source>
        <dbReference type="Google" id="ProtNLM"/>
    </source>
</evidence>
<dbReference type="RefSeq" id="WP_301142442.1">
    <property type="nucleotide sequence ID" value="NZ_JAUHQA010000001.1"/>
</dbReference>
<reference evidence="2" key="1">
    <citation type="submission" date="2023-06" db="EMBL/GenBank/DDBJ databases">
        <title>Egi l300058.</title>
        <authorList>
            <person name="Gao L."/>
            <person name="Fang B.-Z."/>
            <person name="Li W.-J."/>
        </authorList>
    </citation>
    <scope>NUCLEOTIDE SEQUENCE</scope>
    <source>
        <strain evidence="2">EGI L300058</strain>
    </source>
</reference>